<sequence>MFLFGDVRKRGLVPGVFFAVIVVTLDTHTRTTKHDRVQCIGHVLCSSGCFLGSVGTTFTEDLSVDTRQHFLKGVDEVFVLVDTLVFHDEVSHANTGLTGLAEKRLFVINISVEGLVLHFFAHGYSSF</sequence>
<evidence type="ECO:0000313" key="2">
    <source>
        <dbReference type="Proteomes" id="UP000229939"/>
    </source>
</evidence>
<gene>
    <name evidence="1" type="ORF">MACHINA_234</name>
</gene>
<evidence type="ECO:0000313" key="1">
    <source>
        <dbReference type="EMBL" id="ANZ49872.1"/>
    </source>
</evidence>
<name>A0A1B2IF56_9CAUD</name>
<protein>
    <submittedName>
        <fullName evidence="1">Uncharacterized protein</fullName>
    </submittedName>
</protein>
<dbReference type="Proteomes" id="UP000229939">
    <property type="component" value="Segment"/>
</dbReference>
<dbReference type="EMBL" id="KX397370">
    <property type="protein sequence ID" value="ANZ49872.1"/>
    <property type="molecule type" value="Genomic_DNA"/>
</dbReference>
<accession>A0A1B2IF56</accession>
<reference evidence="2" key="1">
    <citation type="submission" date="2016-06" db="EMBL/GenBank/DDBJ databases">
        <authorList>
            <person name="Berg J.A."/>
            <person name="Smith H.G."/>
            <person name="Hyde J.R."/>
            <person name="Merrill B.D."/>
            <person name="Sharma R."/>
            <person name="Breakwell D.P."/>
            <person name="Hope S."/>
            <person name="Grose J.H."/>
        </authorList>
    </citation>
    <scope>NUCLEOTIDE SEQUENCE [LARGE SCALE GENOMIC DNA]</scope>
</reference>
<keyword evidence="2" id="KW-1185">Reference proteome</keyword>
<organism evidence="1 2">
    <name type="scientific">Erwinia phage Machina</name>
    <dbReference type="NCBI Taxonomy" id="1883375"/>
    <lineage>
        <taxon>Viruses</taxon>
        <taxon>Duplodnaviria</taxon>
        <taxon>Heunggongvirae</taxon>
        <taxon>Uroviricota</taxon>
        <taxon>Caudoviricetes</taxon>
        <taxon>Chimalliviridae</taxon>
        <taxon>Machinavirus</taxon>
        <taxon>Machinavirus machina</taxon>
    </lineage>
</organism>
<proteinExistence type="predicted"/>